<gene>
    <name evidence="2" type="ORF">LTRI10_LOCUS17167</name>
</gene>
<reference evidence="2 3" key="1">
    <citation type="submission" date="2024-04" db="EMBL/GenBank/DDBJ databases">
        <authorList>
            <person name="Fracassetti M."/>
        </authorList>
    </citation>
    <scope>NUCLEOTIDE SEQUENCE [LARGE SCALE GENOMIC DNA]</scope>
</reference>
<sequence>MKTNKNKKLTRRERFAPGNTVRSTCSRLHYSGGGGGEELQKDGETGGAESRTNAEATACNNKIASPIPDSHIWRTRIRKRRNRDPDPDFTFVVAIGLKVAAGAEIFAELFVERHRGACNHPEGGGLIAVARSCGGGG</sequence>
<proteinExistence type="predicted"/>
<evidence type="ECO:0000313" key="3">
    <source>
        <dbReference type="Proteomes" id="UP001497516"/>
    </source>
</evidence>
<dbReference type="Proteomes" id="UP001497516">
    <property type="component" value="Chromosome 3"/>
</dbReference>
<feature type="compositionally biased region" description="Polar residues" evidence="1">
    <location>
        <begin position="50"/>
        <end position="61"/>
    </location>
</feature>
<accession>A0AAV2DPD5</accession>
<evidence type="ECO:0000256" key="1">
    <source>
        <dbReference type="SAM" id="MobiDB-lite"/>
    </source>
</evidence>
<feature type="region of interest" description="Disordered" evidence="1">
    <location>
        <begin position="20"/>
        <end position="61"/>
    </location>
</feature>
<dbReference type="EMBL" id="OZ034816">
    <property type="protein sequence ID" value="CAL1375367.1"/>
    <property type="molecule type" value="Genomic_DNA"/>
</dbReference>
<dbReference type="AlphaFoldDB" id="A0AAV2DPD5"/>
<evidence type="ECO:0000313" key="2">
    <source>
        <dbReference type="EMBL" id="CAL1375367.1"/>
    </source>
</evidence>
<organism evidence="2 3">
    <name type="scientific">Linum trigynum</name>
    <dbReference type="NCBI Taxonomy" id="586398"/>
    <lineage>
        <taxon>Eukaryota</taxon>
        <taxon>Viridiplantae</taxon>
        <taxon>Streptophyta</taxon>
        <taxon>Embryophyta</taxon>
        <taxon>Tracheophyta</taxon>
        <taxon>Spermatophyta</taxon>
        <taxon>Magnoliopsida</taxon>
        <taxon>eudicotyledons</taxon>
        <taxon>Gunneridae</taxon>
        <taxon>Pentapetalae</taxon>
        <taxon>rosids</taxon>
        <taxon>fabids</taxon>
        <taxon>Malpighiales</taxon>
        <taxon>Linaceae</taxon>
        <taxon>Linum</taxon>
    </lineage>
</organism>
<keyword evidence="3" id="KW-1185">Reference proteome</keyword>
<name>A0AAV2DPD5_9ROSI</name>
<protein>
    <submittedName>
        <fullName evidence="2">Uncharacterized protein</fullName>
    </submittedName>
</protein>